<dbReference type="OrthoDB" id="9801074at2"/>
<dbReference type="InterPro" id="IPR011129">
    <property type="entry name" value="CSD"/>
</dbReference>
<evidence type="ECO:0000259" key="4">
    <source>
        <dbReference type="PROSITE" id="PS51857"/>
    </source>
</evidence>
<keyword evidence="2" id="KW-0963">Cytoplasm</keyword>
<evidence type="ECO:0000256" key="3">
    <source>
        <dbReference type="RuleBase" id="RU000408"/>
    </source>
</evidence>
<sequence length="63" mass="6956">MATSVVKWFNHEKGYGFIASDDKTGDIFVHISALARLTDLHDGQKVGFELTQDQRTGKSSADN</sequence>
<evidence type="ECO:0000313" key="5">
    <source>
        <dbReference type="EMBL" id="PZM07972.1"/>
    </source>
</evidence>
<comment type="caution">
    <text evidence="5">The sequence shown here is derived from an EMBL/GenBank/DDBJ whole genome shotgun (WGS) entry which is preliminary data.</text>
</comment>
<name>A0A2W4C2U0_9HYPH</name>
<evidence type="ECO:0000313" key="6">
    <source>
        <dbReference type="Proteomes" id="UP000248925"/>
    </source>
</evidence>
<dbReference type="SMART" id="SM00357">
    <property type="entry name" value="CSP"/>
    <property type="match status" value="1"/>
</dbReference>
<evidence type="ECO:0000256" key="1">
    <source>
        <dbReference type="ARBA" id="ARBA00004496"/>
    </source>
</evidence>
<proteinExistence type="predicted"/>
<evidence type="ECO:0000256" key="2">
    <source>
        <dbReference type="ARBA" id="ARBA00022490"/>
    </source>
</evidence>
<dbReference type="InterPro" id="IPR012340">
    <property type="entry name" value="NA-bd_OB-fold"/>
</dbReference>
<dbReference type="InterPro" id="IPR019844">
    <property type="entry name" value="CSD_CS"/>
</dbReference>
<dbReference type="GO" id="GO:0003676">
    <property type="term" value="F:nucleic acid binding"/>
    <property type="evidence" value="ECO:0007669"/>
    <property type="project" value="InterPro"/>
</dbReference>
<reference evidence="5 6" key="1">
    <citation type="journal article" date="2018" name="Sci. Rep.">
        <title>Rhizobium tumorigenes sp. nov., a novel plant tumorigenic bacterium isolated from cane gall tumors on thornless blackberry.</title>
        <authorList>
            <person name="Kuzmanovi N."/>
            <person name="Smalla K."/>
            <person name="Gronow S."/>
            <person name="PuBawska J."/>
        </authorList>
    </citation>
    <scope>NUCLEOTIDE SEQUENCE [LARGE SCALE GENOMIC DNA]</scope>
    <source>
        <strain evidence="5 6">CCBAU 85046</strain>
    </source>
</reference>
<dbReference type="Pfam" id="PF00313">
    <property type="entry name" value="CSD"/>
    <property type="match status" value="1"/>
</dbReference>
<keyword evidence="6" id="KW-1185">Reference proteome</keyword>
<dbReference type="CDD" id="cd04458">
    <property type="entry name" value="CSP_CDS"/>
    <property type="match status" value="1"/>
</dbReference>
<dbReference type="GO" id="GO:0005829">
    <property type="term" value="C:cytosol"/>
    <property type="evidence" value="ECO:0007669"/>
    <property type="project" value="UniProtKB-ARBA"/>
</dbReference>
<dbReference type="EMBL" id="PCDP01000076">
    <property type="protein sequence ID" value="PZM07972.1"/>
    <property type="molecule type" value="Genomic_DNA"/>
</dbReference>
<gene>
    <name evidence="5" type="ORF">CPY51_29920</name>
</gene>
<accession>A0A2W4C2U0</accession>
<dbReference type="InterPro" id="IPR050181">
    <property type="entry name" value="Cold_shock_domain"/>
</dbReference>
<comment type="subcellular location">
    <subcellularLocation>
        <location evidence="1 3">Cytoplasm</location>
    </subcellularLocation>
</comment>
<dbReference type="Proteomes" id="UP000248925">
    <property type="component" value="Unassembled WGS sequence"/>
</dbReference>
<dbReference type="RefSeq" id="WP_111164011.1">
    <property type="nucleotide sequence ID" value="NZ_PCDP01000076.1"/>
</dbReference>
<protein>
    <submittedName>
        <fullName evidence="5">Cold-shock protein</fullName>
    </submittedName>
</protein>
<dbReference type="PROSITE" id="PS51857">
    <property type="entry name" value="CSD_2"/>
    <property type="match status" value="1"/>
</dbReference>
<dbReference type="AlphaFoldDB" id="A0A2W4C2U0"/>
<dbReference type="PANTHER" id="PTHR11544">
    <property type="entry name" value="COLD SHOCK DOMAIN CONTAINING PROTEINS"/>
    <property type="match status" value="1"/>
</dbReference>
<dbReference type="SUPFAM" id="SSF50249">
    <property type="entry name" value="Nucleic acid-binding proteins"/>
    <property type="match status" value="1"/>
</dbReference>
<dbReference type="InterPro" id="IPR012156">
    <property type="entry name" value="Cold_shock_CspA"/>
</dbReference>
<dbReference type="PROSITE" id="PS00352">
    <property type="entry name" value="CSD_1"/>
    <property type="match status" value="1"/>
</dbReference>
<dbReference type="PRINTS" id="PR00050">
    <property type="entry name" value="COLDSHOCK"/>
</dbReference>
<feature type="domain" description="CSD" evidence="4">
    <location>
        <begin position="1"/>
        <end position="63"/>
    </location>
</feature>
<dbReference type="PIRSF" id="PIRSF002599">
    <property type="entry name" value="Cold_shock_A"/>
    <property type="match status" value="1"/>
</dbReference>
<dbReference type="InterPro" id="IPR002059">
    <property type="entry name" value="CSP_DNA-bd"/>
</dbReference>
<organism evidence="5 6">
    <name type="scientific">Rhizobium tubonense</name>
    <dbReference type="NCBI Taxonomy" id="484088"/>
    <lineage>
        <taxon>Bacteria</taxon>
        <taxon>Pseudomonadati</taxon>
        <taxon>Pseudomonadota</taxon>
        <taxon>Alphaproteobacteria</taxon>
        <taxon>Hyphomicrobiales</taxon>
        <taxon>Rhizobiaceae</taxon>
        <taxon>Rhizobium/Agrobacterium group</taxon>
        <taxon>Rhizobium</taxon>
    </lineage>
</organism>
<dbReference type="Gene3D" id="2.40.50.140">
    <property type="entry name" value="Nucleic acid-binding proteins"/>
    <property type="match status" value="1"/>
</dbReference>